<dbReference type="Pfam" id="PF02742">
    <property type="entry name" value="Fe_dep_repr_C"/>
    <property type="match status" value="1"/>
</dbReference>
<protein>
    <submittedName>
        <fullName evidence="6">Transcriptional regulator MntR</fullName>
    </submittedName>
</protein>
<keyword evidence="4" id="KW-0804">Transcription</keyword>
<keyword evidence="3" id="KW-0238">DNA-binding</keyword>
<dbReference type="InterPro" id="IPR022687">
    <property type="entry name" value="HTH_DTXR"/>
</dbReference>
<dbReference type="SUPFAM" id="SSF47979">
    <property type="entry name" value="Iron-dependent repressor protein, dimerization domain"/>
    <property type="match status" value="1"/>
</dbReference>
<dbReference type="GO" id="GO:0003677">
    <property type="term" value="F:DNA binding"/>
    <property type="evidence" value="ECO:0007669"/>
    <property type="project" value="UniProtKB-KW"/>
</dbReference>
<dbReference type="Pfam" id="PF01325">
    <property type="entry name" value="Fe_dep_repress"/>
    <property type="match status" value="1"/>
</dbReference>
<dbReference type="InterPro" id="IPR001367">
    <property type="entry name" value="Fe_dep_repressor"/>
</dbReference>
<dbReference type="SMART" id="SM00529">
    <property type="entry name" value="HTH_DTXR"/>
    <property type="match status" value="1"/>
</dbReference>
<dbReference type="InterPro" id="IPR050536">
    <property type="entry name" value="DtxR_MntR_Metal-Reg"/>
</dbReference>
<dbReference type="InterPro" id="IPR036390">
    <property type="entry name" value="WH_DNA-bd_sf"/>
</dbReference>
<evidence type="ECO:0000256" key="4">
    <source>
        <dbReference type="ARBA" id="ARBA00023163"/>
    </source>
</evidence>
<dbReference type="PANTHER" id="PTHR33238">
    <property type="entry name" value="IRON (METAL) DEPENDENT REPRESSOR, DTXR FAMILY"/>
    <property type="match status" value="1"/>
</dbReference>
<gene>
    <name evidence="6" type="primary">mntR</name>
    <name evidence="6" type="ORF">SPTER_12780</name>
</gene>
<evidence type="ECO:0000256" key="2">
    <source>
        <dbReference type="ARBA" id="ARBA00023015"/>
    </source>
</evidence>
<dbReference type="GO" id="GO:0003700">
    <property type="term" value="F:DNA-binding transcription factor activity"/>
    <property type="evidence" value="ECO:0007669"/>
    <property type="project" value="InterPro"/>
</dbReference>
<dbReference type="GO" id="GO:0046914">
    <property type="term" value="F:transition metal ion binding"/>
    <property type="evidence" value="ECO:0007669"/>
    <property type="project" value="InterPro"/>
</dbReference>
<sequence>MWILLSPSLEDYLEEIYRFHTSLGVVRVTDISHKLNVSLPSVTKAMRKLKALNYITYQKYGHIALTATGNETGKFLVRRNQIIQEFLLMLQANCNIAAEAEAIEHYLSKSTIGSFQALVVFMRKNPDVYQQFYAFLESCQMLDS</sequence>
<keyword evidence="2" id="KW-0805">Transcription regulation</keyword>
<name>A0A517DRI2_9FIRM</name>
<reference evidence="6 7" key="1">
    <citation type="submission" date="2019-02" db="EMBL/GenBank/DDBJ databases">
        <title>Closed genome of Sporomusa termitida DSM 4440.</title>
        <authorList>
            <person name="Poehlein A."/>
            <person name="Daniel R."/>
        </authorList>
    </citation>
    <scope>NUCLEOTIDE SEQUENCE [LARGE SCALE GENOMIC DNA]</scope>
    <source>
        <strain evidence="6 7">DSM 4440</strain>
    </source>
</reference>
<dbReference type="KEGG" id="sted:SPTER_12780"/>
<comment type="similarity">
    <text evidence="1">Belongs to the DtxR/MntR family.</text>
</comment>
<dbReference type="InterPro" id="IPR036388">
    <property type="entry name" value="WH-like_DNA-bd_sf"/>
</dbReference>
<evidence type="ECO:0000256" key="1">
    <source>
        <dbReference type="ARBA" id="ARBA00007871"/>
    </source>
</evidence>
<dbReference type="InterPro" id="IPR022689">
    <property type="entry name" value="Iron_dep_repressor"/>
</dbReference>
<evidence type="ECO:0000313" key="6">
    <source>
        <dbReference type="EMBL" id="QDR79969.1"/>
    </source>
</evidence>
<dbReference type="AlphaFoldDB" id="A0A517DRI2"/>
<dbReference type="PANTHER" id="PTHR33238:SF7">
    <property type="entry name" value="IRON-DEPENDENT TRANSCRIPTIONAL REGULATOR"/>
    <property type="match status" value="1"/>
</dbReference>
<dbReference type="Gene3D" id="1.10.60.10">
    <property type="entry name" value="Iron dependent repressor, metal binding and dimerisation domain"/>
    <property type="match status" value="1"/>
</dbReference>
<evidence type="ECO:0000313" key="7">
    <source>
        <dbReference type="Proteomes" id="UP000320776"/>
    </source>
</evidence>
<dbReference type="GO" id="GO:0046983">
    <property type="term" value="F:protein dimerization activity"/>
    <property type="evidence" value="ECO:0007669"/>
    <property type="project" value="InterPro"/>
</dbReference>
<organism evidence="6 7">
    <name type="scientific">Sporomusa termitida</name>
    <dbReference type="NCBI Taxonomy" id="2377"/>
    <lineage>
        <taxon>Bacteria</taxon>
        <taxon>Bacillati</taxon>
        <taxon>Bacillota</taxon>
        <taxon>Negativicutes</taxon>
        <taxon>Selenomonadales</taxon>
        <taxon>Sporomusaceae</taxon>
        <taxon>Sporomusa</taxon>
    </lineage>
</organism>
<evidence type="ECO:0000256" key="3">
    <source>
        <dbReference type="ARBA" id="ARBA00023125"/>
    </source>
</evidence>
<evidence type="ECO:0000259" key="5">
    <source>
        <dbReference type="PROSITE" id="PS50944"/>
    </source>
</evidence>
<proteinExistence type="inferred from homology"/>
<keyword evidence="7" id="KW-1185">Reference proteome</keyword>
<dbReference type="Gene3D" id="1.10.10.10">
    <property type="entry name" value="Winged helix-like DNA-binding domain superfamily/Winged helix DNA-binding domain"/>
    <property type="match status" value="1"/>
</dbReference>
<dbReference type="RefSeq" id="WP_246105507.1">
    <property type="nucleotide sequence ID" value="NZ_CP036259.1"/>
</dbReference>
<dbReference type="InterPro" id="IPR036421">
    <property type="entry name" value="Fe_dep_repressor_sf"/>
</dbReference>
<dbReference type="SUPFAM" id="SSF46785">
    <property type="entry name" value="Winged helix' DNA-binding domain"/>
    <property type="match status" value="1"/>
</dbReference>
<dbReference type="EMBL" id="CP036259">
    <property type="protein sequence ID" value="QDR79969.1"/>
    <property type="molecule type" value="Genomic_DNA"/>
</dbReference>
<accession>A0A517DRI2</accession>
<dbReference type="PROSITE" id="PS50944">
    <property type="entry name" value="HTH_DTXR"/>
    <property type="match status" value="1"/>
</dbReference>
<dbReference type="Proteomes" id="UP000320776">
    <property type="component" value="Chromosome"/>
</dbReference>
<feature type="domain" description="HTH dtxR-type" evidence="5">
    <location>
        <begin position="5"/>
        <end position="66"/>
    </location>
</feature>